<accession>V6LJC4</accession>
<name>V6LJC4_9EUKA</name>
<sequence length="70" mass="7668">MAESGTCQKRENKCKAGFYCPATDDTSANCWHAPGKQFSVKAVPAQITNKQIIVHNVMDLFVLRASLALI</sequence>
<protein>
    <recommendedName>
        <fullName evidence="2">Cysteine-rich protein</fullName>
    </recommendedName>
</protein>
<gene>
    <name evidence="1" type="ORF">SS50377_15452</name>
</gene>
<evidence type="ECO:0008006" key="2">
    <source>
        <dbReference type="Google" id="ProtNLM"/>
    </source>
</evidence>
<reference evidence="1" key="1">
    <citation type="journal article" date="2014" name="PLoS Genet.">
        <title>The Genome of Spironucleus salmonicida Highlights a Fish Pathogen Adapted to Fluctuating Environments.</title>
        <authorList>
            <person name="Xu F."/>
            <person name="Jerlstrom-Hultqvist J."/>
            <person name="Einarsson E."/>
            <person name="Astvaldsson A."/>
            <person name="Svard S.G."/>
            <person name="Andersson J.O."/>
        </authorList>
    </citation>
    <scope>NUCLEOTIDE SEQUENCE</scope>
</reference>
<dbReference type="EMBL" id="KI546114">
    <property type="protein sequence ID" value="EST44675.1"/>
    <property type="molecule type" value="Genomic_DNA"/>
</dbReference>
<dbReference type="AlphaFoldDB" id="V6LJC4"/>
<organism evidence="1">
    <name type="scientific">Spironucleus salmonicida</name>
    <dbReference type="NCBI Taxonomy" id="348837"/>
    <lineage>
        <taxon>Eukaryota</taxon>
        <taxon>Metamonada</taxon>
        <taxon>Diplomonadida</taxon>
        <taxon>Hexamitidae</taxon>
        <taxon>Hexamitinae</taxon>
        <taxon>Spironucleus</taxon>
    </lineage>
</organism>
<evidence type="ECO:0000313" key="1">
    <source>
        <dbReference type="EMBL" id="EST44675.1"/>
    </source>
</evidence>
<proteinExistence type="predicted"/>